<evidence type="ECO:0000256" key="1">
    <source>
        <dbReference type="ARBA" id="ARBA00004651"/>
    </source>
</evidence>
<feature type="transmembrane region" description="Helical" evidence="6">
    <location>
        <begin position="104"/>
        <end position="122"/>
    </location>
</feature>
<keyword evidence="9" id="KW-1185">Reference proteome</keyword>
<dbReference type="EMBL" id="BAABJZ010000106">
    <property type="protein sequence ID" value="GAA4902430.1"/>
    <property type="molecule type" value="Genomic_DNA"/>
</dbReference>
<keyword evidence="2" id="KW-1003">Cell membrane</keyword>
<reference evidence="9" key="1">
    <citation type="journal article" date="2019" name="Int. J. Syst. Evol. Microbiol.">
        <title>The Global Catalogue of Microorganisms (GCM) 10K type strain sequencing project: providing services to taxonomists for standard genome sequencing and annotation.</title>
        <authorList>
            <consortium name="The Broad Institute Genomics Platform"/>
            <consortium name="The Broad Institute Genome Sequencing Center for Infectious Disease"/>
            <person name="Wu L."/>
            <person name="Ma J."/>
        </authorList>
    </citation>
    <scope>NUCLEOTIDE SEQUENCE [LARGE SCALE GENOMIC DNA]</scope>
    <source>
        <strain evidence="9">JCM 18401</strain>
    </source>
</reference>
<feature type="transmembrane region" description="Helical" evidence="6">
    <location>
        <begin position="282"/>
        <end position="301"/>
    </location>
</feature>
<evidence type="ECO:0000256" key="3">
    <source>
        <dbReference type="ARBA" id="ARBA00022692"/>
    </source>
</evidence>
<evidence type="ECO:0000256" key="5">
    <source>
        <dbReference type="ARBA" id="ARBA00023136"/>
    </source>
</evidence>
<organism evidence="8 9">
    <name type="scientific">Ferrimonas pelagia</name>
    <dbReference type="NCBI Taxonomy" id="1177826"/>
    <lineage>
        <taxon>Bacteria</taxon>
        <taxon>Pseudomonadati</taxon>
        <taxon>Pseudomonadota</taxon>
        <taxon>Gammaproteobacteria</taxon>
        <taxon>Alteromonadales</taxon>
        <taxon>Ferrimonadaceae</taxon>
        <taxon>Ferrimonas</taxon>
    </lineage>
</organism>
<keyword evidence="5 6" id="KW-0472">Membrane</keyword>
<evidence type="ECO:0000256" key="4">
    <source>
        <dbReference type="ARBA" id="ARBA00022989"/>
    </source>
</evidence>
<comment type="subcellular location">
    <subcellularLocation>
        <location evidence="1">Cell membrane</location>
        <topology evidence="1">Multi-pass membrane protein</topology>
    </subcellularLocation>
</comment>
<comment type="caution">
    <text evidence="8">The sequence shown here is derived from an EMBL/GenBank/DDBJ whole genome shotgun (WGS) entry which is preliminary data.</text>
</comment>
<dbReference type="Pfam" id="PF00482">
    <property type="entry name" value="T2SSF"/>
    <property type="match status" value="1"/>
</dbReference>
<evidence type="ECO:0000256" key="6">
    <source>
        <dbReference type="SAM" id="Phobius"/>
    </source>
</evidence>
<dbReference type="PANTHER" id="PTHR35007:SF2">
    <property type="entry name" value="PILUS ASSEMBLE PROTEIN"/>
    <property type="match status" value="1"/>
</dbReference>
<dbReference type="Proteomes" id="UP001499988">
    <property type="component" value="Unassembled WGS sequence"/>
</dbReference>
<keyword evidence="4 6" id="KW-1133">Transmembrane helix</keyword>
<proteinExistence type="predicted"/>
<name>A0ABP9FJI6_9GAMM</name>
<accession>A0ABP9FJI6</accession>
<dbReference type="RefSeq" id="WP_345337353.1">
    <property type="nucleotide sequence ID" value="NZ_BAABJZ010000106.1"/>
</dbReference>
<evidence type="ECO:0000313" key="9">
    <source>
        <dbReference type="Proteomes" id="UP001499988"/>
    </source>
</evidence>
<evidence type="ECO:0000256" key="2">
    <source>
        <dbReference type="ARBA" id="ARBA00022475"/>
    </source>
</evidence>
<protein>
    <submittedName>
        <fullName evidence="8">Type II secretion system F family protein</fullName>
    </submittedName>
</protein>
<gene>
    <name evidence="8" type="ORF">GCM10023333_40640</name>
</gene>
<keyword evidence="3 6" id="KW-0812">Transmembrane</keyword>
<feature type="domain" description="Type II secretion system protein GspF" evidence="7">
    <location>
        <begin position="138"/>
        <end position="262"/>
    </location>
</feature>
<evidence type="ECO:0000313" key="8">
    <source>
        <dbReference type="EMBL" id="GAA4902430.1"/>
    </source>
</evidence>
<evidence type="ECO:0000259" key="7">
    <source>
        <dbReference type="Pfam" id="PF00482"/>
    </source>
</evidence>
<sequence length="305" mass="34885">MIFYLSLLALSLVLLVLAWRDSKVKHPYLERAKTELLHHMQEDELGVNFAALYHRNWWQQQLDAINNLYQHIGKLAWLKILVTVLALGLVSIEFNRRFVRGDPLLVAMIVIIAGLGCITLWLKKREFNTFNQAFPDALNMLASAVSSGESLVHAIRYVGDTMTGPVGSEFKRMSQRLQIGENPDEVFRKSCQRFPYNNFYFFVITLRANMNQGGQLKEIISRLNRLMFNARTIEKKKLALTSEARGSAKIVAAIPFLFLIMMQYISPENYEFVMFSEAGRPILYYVLISEAIGLGIITLLMKGVK</sequence>
<dbReference type="InterPro" id="IPR018076">
    <property type="entry name" value="T2SS_GspF_dom"/>
</dbReference>
<dbReference type="PANTHER" id="PTHR35007">
    <property type="entry name" value="INTEGRAL MEMBRANE PROTEIN-RELATED"/>
    <property type="match status" value="1"/>
</dbReference>
<feature type="transmembrane region" description="Helical" evidence="6">
    <location>
        <begin position="246"/>
        <end position="266"/>
    </location>
</feature>